<proteinExistence type="predicted"/>
<accession>A0AAP5H7N2</accession>
<dbReference type="AlphaFoldDB" id="A0AAP5H7N2"/>
<dbReference type="EMBL" id="JAVDTR010000016">
    <property type="protein sequence ID" value="MDR6726268.1"/>
    <property type="molecule type" value="Genomic_DNA"/>
</dbReference>
<organism evidence="1 2">
    <name type="scientific">Paenibacillus amylolyticus</name>
    <dbReference type="NCBI Taxonomy" id="1451"/>
    <lineage>
        <taxon>Bacteria</taxon>
        <taxon>Bacillati</taxon>
        <taxon>Bacillota</taxon>
        <taxon>Bacilli</taxon>
        <taxon>Bacillales</taxon>
        <taxon>Paenibacillaceae</taxon>
        <taxon>Paenibacillus</taxon>
    </lineage>
</organism>
<evidence type="ECO:0000313" key="1">
    <source>
        <dbReference type="EMBL" id="MDR6726268.1"/>
    </source>
</evidence>
<name>A0AAP5H7N2_PAEAM</name>
<gene>
    <name evidence="1" type="ORF">J2W91_004779</name>
</gene>
<dbReference type="Proteomes" id="UP001254832">
    <property type="component" value="Unassembled WGS sequence"/>
</dbReference>
<comment type="caution">
    <text evidence="1">The sequence shown here is derived from an EMBL/GenBank/DDBJ whole genome shotgun (WGS) entry which is preliminary data.</text>
</comment>
<evidence type="ECO:0000313" key="2">
    <source>
        <dbReference type="Proteomes" id="UP001254832"/>
    </source>
</evidence>
<protein>
    <submittedName>
        <fullName evidence="1">Uncharacterized protein</fullName>
    </submittedName>
</protein>
<dbReference type="RefSeq" id="WP_310144363.1">
    <property type="nucleotide sequence ID" value="NZ_JAVDTR010000016.1"/>
</dbReference>
<sequence length="44" mass="5231">MKELKKITRLFKSIVADRVATQIKQETNMIYKESYLALWIKLTS</sequence>
<reference evidence="1" key="1">
    <citation type="submission" date="2023-07" db="EMBL/GenBank/DDBJ databases">
        <title>Sorghum-associated microbial communities from plants grown in Nebraska, USA.</title>
        <authorList>
            <person name="Schachtman D."/>
        </authorList>
    </citation>
    <scope>NUCLEOTIDE SEQUENCE</scope>
    <source>
        <strain evidence="1">BE80</strain>
    </source>
</reference>